<evidence type="ECO:0000259" key="1">
    <source>
        <dbReference type="Pfam" id="PF01936"/>
    </source>
</evidence>
<reference evidence="3" key="1">
    <citation type="submission" date="2017-09" db="EMBL/GenBank/DDBJ databases">
        <title>Depth-based differentiation of microbial function through sediment-hosted aquifers and enrichment of novel symbionts in the deep terrestrial subsurface.</title>
        <authorList>
            <person name="Probst A.J."/>
            <person name="Ladd B."/>
            <person name="Jarett J.K."/>
            <person name="Geller-Mcgrath D.E."/>
            <person name="Sieber C.M.K."/>
            <person name="Emerson J.B."/>
            <person name="Anantharaman K."/>
            <person name="Thomas B.C."/>
            <person name="Malmstrom R."/>
            <person name="Stieglmeier M."/>
            <person name="Klingl A."/>
            <person name="Woyke T."/>
            <person name="Ryan C.M."/>
            <person name="Banfield J.F."/>
        </authorList>
    </citation>
    <scope>NUCLEOTIDE SEQUENCE [LARGE SCALE GENOMIC DNA]</scope>
</reference>
<dbReference type="Proteomes" id="UP000228614">
    <property type="component" value="Unassembled WGS sequence"/>
</dbReference>
<comment type="caution">
    <text evidence="2">The sequence shown here is derived from an EMBL/GenBank/DDBJ whole genome shotgun (WGS) entry which is preliminary data.</text>
</comment>
<evidence type="ECO:0000313" key="2">
    <source>
        <dbReference type="EMBL" id="PIR95153.1"/>
    </source>
</evidence>
<protein>
    <recommendedName>
        <fullName evidence="1">NYN domain-containing protein</fullName>
    </recommendedName>
</protein>
<evidence type="ECO:0000313" key="3">
    <source>
        <dbReference type="Proteomes" id="UP000228614"/>
    </source>
</evidence>
<dbReference type="GO" id="GO:0004540">
    <property type="term" value="F:RNA nuclease activity"/>
    <property type="evidence" value="ECO:0007669"/>
    <property type="project" value="InterPro"/>
</dbReference>
<gene>
    <name evidence="2" type="ORF">COT95_00235</name>
</gene>
<proteinExistence type="predicted"/>
<name>A0A2H0V7V5_9BACT</name>
<accession>A0A2H0V7V5</accession>
<organism evidence="2 3">
    <name type="scientific">Candidatus Falkowbacteria bacterium CG10_big_fil_rev_8_21_14_0_10_37_6</name>
    <dbReference type="NCBI Taxonomy" id="1974563"/>
    <lineage>
        <taxon>Bacteria</taxon>
        <taxon>Candidatus Falkowiibacteriota</taxon>
    </lineage>
</organism>
<dbReference type="AlphaFoldDB" id="A0A2H0V7V5"/>
<dbReference type="Pfam" id="PF01936">
    <property type="entry name" value="NYN"/>
    <property type="match status" value="1"/>
</dbReference>
<dbReference type="Gene3D" id="3.40.50.1010">
    <property type="entry name" value="5'-nuclease"/>
    <property type="match status" value="1"/>
</dbReference>
<dbReference type="EMBL" id="PFAN01000014">
    <property type="protein sequence ID" value="PIR95153.1"/>
    <property type="molecule type" value="Genomic_DNA"/>
</dbReference>
<dbReference type="InterPro" id="IPR021139">
    <property type="entry name" value="NYN"/>
</dbReference>
<feature type="domain" description="NYN" evidence="1">
    <location>
        <begin position="4"/>
        <end position="145"/>
    </location>
</feature>
<sequence length="175" mass="20279">MQQKVGVIMDLENVFGGKKNYIRDRKALPNCPYITINYHELILQLSKLGSVVIKTAFIPDYHLDKEATQAEMQALNLYGFFCFVAPTSTNKNIKDYQKVDRHIIEFSEFLIKSSDIDTLVVIADDGDFIPIINKCLDNNKKIIFIETYNINTKIRQHHGVRIFQMPFIETYKKIA</sequence>